<dbReference type="InterPro" id="IPR037232">
    <property type="entry name" value="NADH_quin_OxRdtase_su_C/D-like"/>
</dbReference>
<dbReference type="PROSITE" id="PS00542">
    <property type="entry name" value="COMPLEX1_30K"/>
    <property type="match status" value="1"/>
</dbReference>
<evidence type="ECO:0000313" key="7">
    <source>
        <dbReference type="EMBL" id="AFH49827.1"/>
    </source>
</evidence>
<evidence type="ECO:0000313" key="8">
    <source>
        <dbReference type="Proteomes" id="UP000007394"/>
    </source>
</evidence>
<keyword evidence="3 4" id="KW-1278">Translocase</keyword>
<comment type="subunit">
    <text evidence="3">NDH-1 is composed of 14 different subunits. Subunits NuoB, C, D, E, F, and G constitute the peripheral sector of the complex.</text>
</comment>
<evidence type="ECO:0000256" key="3">
    <source>
        <dbReference type="HAMAP-Rule" id="MF_01357"/>
    </source>
</evidence>
<dbReference type="RefSeq" id="WP_014560976.1">
    <property type="nucleotide sequence ID" value="NC_017464.1"/>
</dbReference>
<evidence type="ECO:0000256" key="1">
    <source>
        <dbReference type="ARBA" id="ARBA00007569"/>
    </source>
</evidence>
<dbReference type="HAMAP" id="MF_01357">
    <property type="entry name" value="NDH1_NuoC"/>
    <property type="match status" value="1"/>
</dbReference>
<sequence length="162" mass="19367">MEFKQLIQQKLQSNFPDASLEFSEYKDEFCVKLDKKFIVPVCKFLKEDTDLQFHLCEDITAVDWATRKNRFTVVYHIFSLKNKFRLKLKADVDEKDCNIDSVSSVWRAANWQERECYDMYGIVFNNHPDLRRMYMPEDFEYHPLRKDFPLLGIPGSLPLPKK</sequence>
<dbReference type="EC" id="7.1.1.-" evidence="3"/>
<comment type="similarity">
    <text evidence="1 3 4">Belongs to the complex I 30 kDa subunit family.</text>
</comment>
<evidence type="ECO:0000259" key="6">
    <source>
        <dbReference type="Pfam" id="PF00329"/>
    </source>
</evidence>
<dbReference type="PANTHER" id="PTHR10884:SF14">
    <property type="entry name" value="NADH DEHYDROGENASE [UBIQUINONE] IRON-SULFUR PROTEIN 3, MITOCHONDRIAL"/>
    <property type="match status" value="1"/>
</dbReference>
<feature type="domain" description="NADH:ubiquinone oxidoreductase 30kDa subunit" evidence="6">
    <location>
        <begin position="32"/>
        <end position="150"/>
    </location>
</feature>
<dbReference type="AlphaFoldDB" id="I0ALH0"/>
<dbReference type="NCBIfam" id="TIGR01961">
    <property type="entry name" value="NuoC_fam"/>
    <property type="match status" value="1"/>
</dbReference>
<dbReference type="InterPro" id="IPR001268">
    <property type="entry name" value="NADH_UbQ_OxRdtase_30kDa_su"/>
</dbReference>
<evidence type="ECO:0000256" key="5">
    <source>
        <dbReference type="RuleBase" id="RU003582"/>
    </source>
</evidence>
<dbReference type="eggNOG" id="COG0852">
    <property type="taxonomic scope" value="Bacteria"/>
</dbReference>
<keyword evidence="2 3" id="KW-0813">Transport</keyword>
<dbReference type="GO" id="GO:0008137">
    <property type="term" value="F:NADH dehydrogenase (ubiquinone) activity"/>
    <property type="evidence" value="ECO:0007669"/>
    <property type="project" value="InterPro"/>
</dbReference>
<dbReference type="Pfam" id="PF00329">
    <property type="entry name" value="Complex1_30kDa"/>
    <property type="match status" value="1"/>
</dbReference>
<keyword evidence="3" id="KW-0830">Ubiquinone</keyword>
<keyword evidence="3" id="KW-0997">Cell inner membrane</keyword>
<keyword evidence="3 4" id="KW-0520">NAD</keyword>
<dbReference type="SUPFAM" id="SSF143243">
    <property type="entry name" value="Nqo5-like"/>
    <property type="match status" value="1"/>
</dbReference>
<protein>
    <recommendedName>
        <fullName evidence="3">NADH-quinone oxidoreductase subunit C</fullName>
        <ecNumber evidence="3">7.1.1.-</ecNumber>
    </recommendedName>
    <alternativeName>
        <fullName evidence="3">NADH dehydrogenase I subunit C</fullName>
    </alternativeName>
    <alternativeName>
        <fullName evidence="3">NDH-1 subunit C</fullName>
    </alternativeName>
</protein>
<name>I0ALH0_IGNAJ</name>
<dbReference type="STRING" id="945713.IALB_2122"/>
<dbReference type="Gene3D" id="3.30.460.80">
    <property type="entry name" value="NADH:ubiquinone oxidoreductase, 30kDa subunit"/>
    <property type="match status" value="1"/>
</dbReference>
<gene>
    <name evidence="3 7" type="primary">nuoC</name>
    <name evidence="7" type="ordered locus">IALB_2122</name>
</gene>
<dbReference type="InterPro" id="IPR010218">
    <property type="entry name" value="NADH_DH_suC"/>
</dbReference>
<keyword evidence="3 5" id="KW-0874">Quinone</keyword>
<keyword evidence="8" id="KW-1185">Reference proteome</keyword>
<evidence type="ECO:0000256" key="4">
    <source>
        <dbReference type="RuleBase" id="RU003456"/>
    </source>
</evidence>
<keyword evidence="3" id="KW-0472">Membrane</keyword>
<dbReference type="InterPro" id="IPR020396">
    <property type="entry name" value="NADH_UbQ_OxRdtase_CS"/>
</dbReference>
<dbReference type="GO" id="GO:0005886">
    <property type="term" value="C:plasma membrane"/>
    <property type="evidence" value="ECO:0007669"/>
    <property type="project" value="UniProtKB-SubCell"/>
</dbReference>
<keyword evidence="3" id="KW-1003">Cell membrane</keyword>
<dbReference type="OrthoDB" id="9803286at2"/>
<dbReference type="GO" id="GO:0048038">
    <property type="term" value="F:quinone binding"/>
    <property type="evidence" value="ECO:0007669"/>
    <property type="project" value="UniProtKB-KW"/>
</dbReference>
<comment type="catalytic activity">
    <reaction evidence="3 5">
        <text>a quinone + NADH + 5 H(+)(in) = a quinol + NAD(+) + 4 H(+)(out)</text>
        <dbReference type="Rhea" id="RHEA:57888"/>
        <dbReference type="ChEBI" id="CHEBI:15378"/>
        <dbReference type="ChEBI" id="CHEBI:24646"/>
        <dbReference type="ChEBI" id="CHEBI:57540"/>
        <dbReference type="ChEBI" id="CHEBI:57945"/>
        <dbReference type="ChEBI" id="CHEBI:132124"/>
    </reaction>
</comment>
<dbReference type="EMBL" id="CP003418">
    <property type="protein sequence ID" value="AFH49827.1"/>
    <property type="molecule type" value="Genomic_DNA"/>
</dbReference>
<dbReference type="GO" id="GO:0050136">
    <property type="term" value="F:NADH dehydrogenase (quinone) (non-electrogenic) activity"/>
    <property type="evidence" value="ECO:0007669"/>
    <property type="project" value="UniProtKB-UniRule"/>
</dbReference>
<dbReference type="PANTHER" id="PTHR10884">
    <property type="entry name" value="NADH DEHYDROGENASE UBIQUINONE IRON-SULFUR PROTEIN 3"/>
    <property type="match status" value="1"/>
</dbReference>
<dbReference type="Proteomes" id="UP000007394">
    <property type="component" value="Chromosome"/>
</dbReference>
<proteinExistence type="inferred from homology"/>
<dbReference type="PATRIC" id="fig|945713.3.peg.2129"/>
<reference evidence="7 8" key="1">
    <citation type="journal article" date="2012" name="Front. Microbiol.">
        <title>Complete genome of Ignavibacterium album, a metabolically versatile, flagellated, facultative anaerobe from the phylum Chlorobi.</title>
        <authorList>
            <person name="Liu Z."/>
            <person name="Frigaard N.-U."/>
            <person name="Vogl K."/>
            <person name="Iino T."/>
            <person name="Ohkuma M."/>
            <person name="Overmann J."/>
            <person name="Bryant D.A."/>
        </authorList>
    </citation>
    <scope>NUCLEOTIDE SEQUENCE [LARGE SCALE GENOMIC DNA]</scope>
    <source>
        <strain evidence="8">DSM 19864 / JCM 16511 / NBRC 101810 / Mat9-16</strain>
    </source>
</reference>
<accession>I0ALH0</accession>
<comment type="subcellular location">
    <subcellularLocation>
        <location evidence="3">Cell inner membrane</location>
        <topology evidence="3">Peripheral membrane protein</topology>
        <orientation evidence="3">Cytoplasmic side</orientation>
    </subcellularLocation>
</comment>
<comment type="function">
    <text evidence="3">NDH-1 shuttles electrons from NADH, via FMN and iron-sulfur (Fe-S) centers, to quinones in the respiratory chain. The immediate electron acceptor for the enzyme in this species is believed to be ubiquinone. Couples the redox reaction to proton translocation (for every two electrons transferred, four hydrogen ions are translocated across the cytoplasmic membrane), and thus conserves the redox energy in a proton gradient.</text>
</comment>
<evidence type="ECO:0000256" key="2">
    <source>
        <dbReference type="ARBA" id="ARBA00022448"/>
    </source>
</evidence>
<dbReference type="KEGG" id="ial:IALB_2122"/>
<dbReference type="HOGENOM" id="CLU_042628_6_0_10"/>
<organism evidence="7 8">
    <name type="scientific">Ignavibacterium album (strain DSM 19864 / JCM 16511 / NBRC 101810 / Mat9-16)</name>
    <dbReference type="NCBI Taxonomy" id="945713"/>
    <lineage>
        <taxon>Bacteria</taxon>
        <taxon>Pseudomonadati</taxon>
        <taxon>Ignavibacteriota</taxon>
        <taxon>Ignavibacteria</taxon>
        <taxon>Ignavibacteriales</taxon>
        <taxon>Ignavibacteriaceae</taxon>
        <taxon>Ignavibacterium</taxon>
    </lineage>
</organism>